<dbReference type="InterPro" id="IPR026960">
    <property type="entry name" value="RVT-Znf"/>
</dbReference>
<accession>A0A834TRC1</accession>
<reference evidence="2" key="1">
    <citation type="submission" date="2020-09" db="EMBL/GenBank/DDBJ databases">
        <title>Genome-Enabled Discovery of Anthraquinone Biosynthesis in Senna tora.</title>
        <authorList>
            <person name="Kang S.-H."/>
            <person name="Pandey R.P."/>
            <person name="Lee C.-M."/>
            <person name="Sim J.-S."/>
            <person name="Jeong J.-T."/>
            <person name="Choi B.-S."/>
            <person name="Jung M."/>
            <person name="Ginzburg D."/>
            <person name="Zhao K."/>
            <person name="Won S.Y."/>
            <person name="Oh T.-J."/>
            <person name="Yu Y."/>
            <person name="Kim N.-H."/>
            <person name="Lee O.R."/>
            <person name="Lee T.-H."/>
            <person name="Bashyal P."/>
            <person name="Kim T.-S."/>
            <person name="Lee W.-H."/>
            <person name="Kawkins C."/>
            <person name="Kim C.-K."/>
            <person name="Kim J.S."/>
            <person name="Ahn B.O."/>
            <person name="Rhee S.Y."/>
            <person name="Sohng J.K."/>
        </authorList>
    </citation>
    <scope>NUCLEOTIDE SEQUENCE</scope>
    <source>
        <tissue evidence="2">Leaf</tissue>
    </source>
</reference>
<comment type="caution">
    <text evidence="2">The sequence shown here is derived from an EMBL/GenBank/DDBJ whole genome shotgun (WGS) entry which is preliminary data.</text>
</comment>
<dbReference type="AlphaFoldDB" id="A0A834TRC1"/>
<feature type="domain" description="Reverse transcriptase zinc-binding" evidence="1">
    <location>
        <begin position="49"/>
        <end position="122"/>
    </location>
</feature>
<dbReference type="Proteomes" id="UP000634136">
    <property type="component" value="Unassembled WGS sequence"/>
</dbReference>
<evidence type="ECO:0000313" key="3">
    <source>
        <dbReference type="Proteomes" id="UP000634136"/>
    </source>
</evidence>
<name>A0A834TRC1_9FABA</name>
<proteinExistence type="predicted"/>
<dbReference type="Pfam" id="PF13966">
    <property type="entry name" value="zf-RVT"/>
    <property type="match status" value="1"/>
</dbReference>
<protein>
    <submittedName>
        <fullName evidence="2">Putative ribonuclease h protein</fullName>
    </submittedName>
</protein>
<sequence>MSYSLAFIRDVGMQIHSLYESPASPSPIVVDREDVKAWGLKTSGIIDIKSTYSLAINLKDNILVEREESFKWIWHSRCHKKLQLLLWFCFSHGVPYRVKLVARGITISATCPICNRESENILSISFGIATLSERFGKG</sequence>
<keyword evidence="3" id="KW-1185">Reference proteome</keyword>
<evidence type="ECO:0000259" key="1">
    <source>
        <dbReference type="Pfam" id="PF13966"/>
    </source>
</evidence>
<dbReference type="EMBL" id="JAAIUW010000006">
    <property type="protein sequence ID" value="KAF7825175.1"/>
    <property type="molecule type" value="Genomic_DNA"/>
</dbReference>
<gene>
    <name evidence="2" type="ORF">G2W53_016339</name>
</gene>
<organism evidence="2 3">
    <name type="scientific">Senna tora</name>
    <dbReference type="NCBI Taxonomy" id="362788"/>
    <lineage>
        <taxon>Eukaryota</taxon>
        <taxon>Viridiplantae</taxon>
        <taxon>Streptophyta</taxon>
        <taxon>Embryophyta</taxon>
        <taxon>Tracheophyta</taxon>
        <taxon>Spermatophyta</taxon>
        <taxon>Magnoliopsida</taxon>
        <taxon>eudicotyledons</taxon>
        <taxon>Gunneridae</taxon>
        <taxon>Pentapetalae</taxon>
        <taxon>rosids</taxon>
        <taxon>fabids</taxon>
        <taxon>Fabales</taxon>
        <taxon>Fabaceae</taxon>
        <taxon>Caesalpinioideae</taxon>
        <taxon>Cassia clade</taxon>
        <taxon>Senna</taxon>
    </lineage>
</organism>
<evidence type="ECO:0000313" key="2">
    <source>
        <dbReference type="EMBL" id="KAF7825175.1"/>
    </source>
</evidence>